<dbReference type="OrthoDB" id="6495301at2759"/>
<dbReference type="Proteomes" id="UP000193719">
    <property type="component" value="Unassembled WGS sequence"/>
</dbReference>
<keyword evidence="1 4" id="KW-0378">Hydrolase</keyword>
<sequence>MKRIIILFLFSLLFAIVKTNNFEEESVNVDELLQEDFDEEDIIIYKNFVNIQRNIIFNGEEQLDVYYNKNDTITKKPVVIFIYGGSWVTGNKIKYTKFGVLLEQHGYVGVIPNYTLFPEGTVEDMVDDVYKAIQWTYQNIEKYGGDPSQIILSAHSAGAHISALTIVKSTLHQINNGMPLESLPYIKKVVLMSGPYILNEELIIHTFGRNVGNFFKNLFKRGESFSKGKADPKQVSLLPKFLLKYYKDDKISPIAILRKLKSNSITNHFNVGSFTFFYTSLDESVPESSSKNLIKEITRTSKNTICNYVYLEGLEHATIIYGIRDNDTEFENIYLNLLEN</sequence>
<feature type="signal peptide" evidence="2">
    <location>
        <begin position="1"/>
        <end position="19"/>
    </location>
</feature>
<dbReference type="GO" id="GO:0016787">
    <property type="term" value="F:hydrolase activity"/>
    <property type="evidence" value="ECO:0007669"/>
    <property type="project" value="UniProtKB-KW"/>
</dbReference>
<keyword evidence="5" id="KW-1185">Reference proteome</keyword>
<proteinExistence type="predicted"/>
<dbReference type="Pfam" id="PF20434">
    <property type="entry name" value="BD-FAE"/>
    <property type="match status" value="1"/>
</dbReference>
<gene>
    <name evidence="4" type="ORF">BCR36DRAFT_277057</name>
</gene>
<dbReference type="Gene3D" id="3.40.50.1820">
    <property type="entry name" value="alpha/beta hydrolase"/>
    <property type="match status" value="1"/>
</dbReference>
<comment type="caution">
    <text evidence="4">The sequence shown here is derived from an EMBL/GenBank/DDBJ whole genome shotgun (WGS) entry which is preliminary data.</text>
</comment>
<keyword evidence="2" id="KW-0732">Signal</keyword>
<dbReference type="EMBL" id="MCFH01000004">
    <property type="protein sequence ID" value="ORX58645.1"/>
    <property type="molecule type" value="Genomic_DNA"/>
</dbReference>
<evidence type="ECO:0000313" key="4">
    <source>
        <dbReference type="EMBL" id="ORX58645.1"/>
    </source>
</evidence>
<protein>
    <submittedName>
        <fullName evidence="4">Alpha/beta-hydrolase</fullName>
    </submittedName>
</protein>
<evidence type="ECO:0000259" key="3">
    <source>
        <dbReference type="Pfam" id="PF20434"/>
    </source>
</evidence>
<reference evidence="4 5" key="1">
    <citation type="submission" date="2016-08" db="EMBL/GenBank/DDBJ databases">
        <title>Genomes of anaerobic fungi encode conserved fungal cellulosomes for biomass hydrolysis.</title>
        <authorList>
            <consortium name="DOE Joint Genome Institute"/>
            <person name="Haitjema C.H."/>
            <person name="Gilmore S.P."/>
            <person name="Henske J.K."/>
            <person name="Solomon K.V."/>
            <person name="De Groot R."/>
            <person name="Kuo A."/>
            <person name="Mondo S.J."/>
            <person name="Salamov A.A."/>
            <person name="Labutti K."/>
            <person name="Zhao Z."/>
            <person name="Chiniquy J."/>
            <person name="Barry K."/>
            <person name="Brewer H.M."/>
            <person name="Purvine S.O."/>
            <person name="Wright A.T."/>
            <person name="Boxma B."/>
            <person name="Van Alen T."/>
            <person name="Hackstein J.H."/>
            <person name="Baker S.E."/>
            <person name="Grigoriev I.V."/>
            <person name="O'Malley M.A."/>
        </authorList>
    </citation>
    <scope>NUCLEOTIDE SEQUENCE [LARGE SCALE GENOMIC DNA]</scope>
    <source>
        <strain evidence="5">finn</strain>
    </source>
</reference>
<accession>A0A1Y1VKT2</accession>
<dbReference type="SUPFAM" id="SSF53474">
    <property type="entry name" value="alpha/beta-Hydrolases"/>
    <property type="match status" value="1"/>
</dbReference>
<evidence type="ECO:0000313" key="5">
    <source>
        <dbReference type="Proteomes" id="UP000193719"/>
    </source>
</evidence>
<dbReference type="PANTHER" id="PTHR48081:SF33">
    <property type="entry name" value="KYNURENINE FORMAMIDASE"/>
    <property type="match status" value="1"/>
</dbReference>
<dbReference type="InterPro" id="IPR050300">
    <property type="entry name" value="GDXG_lipolytic_enzyme"/>
</dbReference>
<dbReference type="InterPro" id="IPR049492">
    <property type="entry name" value="BD-FAE-like_dom"/>
</dbReference>
<dbReference type="STRING" id="1754191.A0A1Y1VKT2"/>
<dbReference type="AlphaFoldDB" id="A0A1Y1VKT2"/>
<organism evidence="4 5">
    <name type="scientific">Piromyces finnis</name>
    <dbReference type="NCBI Taxonomy" id="1754191"/>
    <lineage>
        <taxon>Eukaryota</taxon>
        <taxon>Fungi</taxon>
        <taxon>Fungi incertae sedis</taxon>
        <taxon>Chytridiomycota</taxon>
        <taxon>Chytridiomycota incertae sedis</taxon>
        <taxon>Neocallimastigomycetes</taxon>
        <taxon>Neocallimastigales</taxon>
        <taxon>Neocallimastigaceae</taxon>
        <taxon>Piromyces</taxon>
    </lineage>
</organism>
<name>A0A1Y1VKT2_9FUNG</name>
<dbReference type="InterPro" id="IPR029058">
    <property type="entry name" value="AB_hydrolase_fold"/>
</dbReference>
<evidence type="ECO:0000256" key="1">
    <source>
        <dbReference type="ARBA" id="ARBA00022801"/>
    </source>
</evidence>
<feature type="domain" description="BD-FAE-like" evidence="3">
    <location>
        <begin position="63"/>
        <end position="178"/>
    </location>
</feature>
<dbReference type="PANTHER" id="PTHR48081">
    <property type="entry name" value="AB HYDROLASE SUPERFAMILY PROTEIN C4A8.06C"/>
    <property type="match status" value="1"/>
</dbReference>
<reference evidence="4 5" key="2">
    <citation type="submission" date="2016-08" db="EMBL/GenBank/DDBJ databases">
        <title>Pervasive Adenine N6-methylation of Active Genes in Fungi.</title>
        <authorList>
            <consortium name="DOE Joint Genome Institute"/>
            <person name="Mondo S.J."/>
            <person name="Dannebaum R.O."/>
            <person name="Kuo R.C."/>
            <person name="Labutti K."/>
            <person name="Haridas S."/>
            <person name="Kuo A."/>
            <person name="Salamov A."/>
            <person name="Ahrendt S.R."/>
            <person name="Lipzen A."/>
            <person name="Sullivan W."/>
            <person name="Andreopoulos W.B."/>
            <person name="Clum A."/>
            <person name="Lindquist E."/>
            <person name="Daum C."/>
            <person name="Ramamoorthy G.K."/>
            <person name="Gryganskyi A."/>
            <person name="Culley D."/>
            <person name="Magnuson J.K."/>
            <person name="James T.Y."/>
            <person name="O'Malley M.A."/>
            <person name="Stajich J.E."/>
            <person name="Spatafora J.W."/>
            <person name="Visel A."/>
            <person name="Grigoriev I.V."/>
        </authorList>
    </citation>
    <scope>NUCLEOTIDE SEQUENCE [LARGE SCALE GENOMIC DNA]</scope>
    <source>
        <strain evidence="5">finn</strain>
    </source>
</reference>
<evidence type="ECO:0000256" key="2">
    <source>
        <dbReference type="SAM" id="SignalP"/>
    </source>
</evidence>
<feature type="chain" id="PRO_5012056153" evidence="2">
    <location>
        <begin position="20"/>
        <end position="340"/>
    </location>
</feature>